<organism evidence="2 4">
    <name type="scientific">Trichococcus ilyis</name>
    <dbReference type="NCBI Taxonomy" id="640938"/>
    <lineage>
        <taxon>Bacteria</taxon>
        <taxon>Bacillati</taxon>
        <taxon>Bacillota</taxon>
        <taxon>Bacilli</taxon>
        <taxon>Lactobacillales</taxon>
        <taxon>Carnobacteriaceae</taxon>
        <taxon>Trichococcus</taxon>
    </lineage>
</organism>
<dbReference type="EMBL" id="FJNB01000021">
    <property type="protein sequence ID" value="CZR06936.1"/>
    <property type="molecule type" value="Genomic_DNA"/>
</dbReference>
<evidence type="ECO:0000313" key="5">
    <source>
        <dbReference type="Proteomes" id="UP000199280"/>
    </source>
</evidence>
<dbReference type="Proteomes" id="UP000199280">
    <property type="component" value="Unassembled WGS sequence"/>
</dbReference>
<protein>
    <submittedName>
        <fullName evidence="2">Uncharacterized protein</fullName>
    </submittedName>
</protein>
<reference evidence="2 4" key="1">
    <citation type="submission" date="2016-02" db="EMBL/GenBank/DDBJ databases">
        <authorList>
            <person name="Wen L."/>
            <person name="He K."/>
            <person name="Yang H."/>
        </authorList>
    </citation>
    <scope>NUCLEOTIDE SEQUENCE [LARGE SCALE GENOMIC DNA]</scope>
    <source>
        <strain evidence="2">Trichococcus_R210</strain>
    </source>
</reference>
<sequence length="111" mass="12290">MKNSRKALLVGLGATAAIAAIAAALAYEEEAVDKISSYLNRQRMKNFVKDHLKGSQKLLRTIDDLTDDEIDGFLRVVDRAGDWKETALDLFSDLKEKAGDVKDSVGDRLHK</sequence>
<evidence type="ECO:0000256" key="1">
    <source>
        <dbReference type="SAM" id="SignalP"/>
    </source>
</evidence>
<name>A0A143Z4B9_9LACT</name>
<accession>A0A143Z4B9</accession>
<dbReference type="Proteomes" id="UP000076878">
    <property type="component" value="Unassembled WGS sequence"/>
</dbReference>
<dbReference type="PROSITE" id="PS51318">
    <property type="entry name" value="TAT"/>
    <property type="match status" value="1"/>
</dbReference>
<evidence type="ECO:0000313" key="2">
    <source>
        <dbReference type="EMBL" id="CZR06936.1"/>
    </source>
</evidence>
<dbReference type="EMBL" id="FNYT01000037">
    <property type="protein sequence ID" value="SEJ90666.1"/>
    <property type="molecule type" value="Genomic_DNA"/>
</dbReference>
<dbReference type="RefSeq" id="WP_068624057.1">
    <property type="nucleotide sequence ID" value="NZ_FJNB01000021.1"/>
</dbReference>
<keyword evidence="5" id="KW-1185">Reference proteome</keyword>
<evidence type="ECO:0000313" key="3">
    <source>
        <dbReference type="EMBL" id="SEJ90666.1"/>
    </source>
</evidence>
<reference evidence="3 5" key="2">
    <citation type="submission" date="2016-10" db="EMBL/GenBank/DDBJ databases">
        <authorList>
            <person name="Varghese N."/>
            <person name="Submissions S."/>
        </authorList>
    </citation>
    <scope>NUCLEOTIDE SEQUENCE [LARGE SCALE GENOMIC DNA]</scope>
    <source>
        <strain evidence="3 5">DSM 22150</strain>
    </source>
</reference>
<proteinExistence type="predicted"/>
<feature type="signal peptide" evidence="1">
    <location>
        <begin position="1"/>
        <end position="22"/>
    </location>
</feature>
<feature type="chain" id="PRO_5039229608" evidence="1">
    <location>
        <begin position="23"/>
        <end position="111"/>
    </location>
</feature>
<gene>
    <name evidence="3" type="ORF">SAMN05216375_1377</name>
    <name evidence="2" type="ORF">TR210_2376</name>
</gene>
<keyword evidence="1" id="KW-0732">Signal</keyword>
<dbReference type="OrthoDB" id="2168359at2"/>
<dbReference type="InterPro" id="IPR006311">
    <property type="entry name" value="TAT_signal"/>
</dbReference>
<evidence type="ECO:0000313" key="4">
    <source>
        <dbReference type="Proteomes" id="UP000076878"/>
    </source>
</evidence>
<dbReference type="AlphaFoldDB" id="A0A143Z4B9"/>
<dbReference type="STRING" id="640938.TR210_2376"/>